<comment type="caution">
    <text evidence="6">The sequence shown here is derived from an EMBL/GenBank/DDBJ whole genome shotgun (WGS) entry which is preliminary data.</text>
</comment>
<dbReference type="RefSeq" id="WP_146507661.1">
    <property type="nucleotide sequence ID" value="NZ_SIHI01000001.1"/>
</dbReference>
<evidence type="ECO:0000256" key="1">
    <source>
        <dbReference type="RuleBase" id="RU004003"/>
    </source>
</evidence>
<feature type="region of interest" description="Disordered" evidence="2">
    <location>
        <begin position="477"/>
        <end position="505"/>
    </location>
</feature>
<gene>
    <name evidence="6" type="primary">outD_1</name>
    <name evidence="6" type="ORF">KOR42_11130</name>
</gene>
<dbReference type="PANTHER" id="PTHR30332:SF17">
    <property type="entry name" value="TYPE IV PILIATION SYSTEM PROTEIN DR_0774-RELATED"/>
    <property type="match status" value="1"/>
</dbReference>
<sequence length="583" mass="62950" precursor="true">MRKLTANSIQWIRKLSVLVALSCLATPVLAQPEPGIPGDQSVQPGEEIFQVTAPDSNIKLVHLDTRVIELSNRILVVDGFNADVLSVNALSPNRIRIHAEQPGVTTLKLIDEFDSIFKIEVFVEPDTRELQAYLKRLFPESAIEAIGLREGVVLRGWVTDPTHIPQIIEVAEQFYPTVHPQMNVGGVSQVQLHVKVMEIQRSKMRDLGFNFAILGQDFAIASTVGGIANLASFETPFGGPPSIGINGADSDLTFAVTGSNTVFQGFLKALQTEALAKVLAEPVLVTTSGRPASMLSGGEFPILVPQGVGAVSIDFKEFGIKMEAVPIVLGNGRLRLDIAPEVSDRDVSNSIVVDGISVPGLSVRRVNTQVEMRFGETLMIGGLISTTRIGSTQKIPFLGELPWIGAAFSRKDYRFGETELLILVTPQMVSPMGPHQVPSHGPGQHTDIPTDKELYFDGLLEVPLYGPECPDCGPYPGGLITPGQYQEVTPSDNTPIPALEPETAQRTQSKRFLQLVGAESDGSAARSVDRAEYQFSVEADRSGRIHHAGAESAIHSNSSASQQQPYATLPEGPESHGLIQPKK</sequence>
<dbReference type="InterPro" id="IPR032789">
    <property type="entry name" value="T2SS-T3SS_pil_N"/>
</dbReference>
<evidence type="ECO:0000256" key="3">
    <source>
        <dbReference type="SAM" id="SignalP"/>
    </source>
</evidence>
<evidence type="ECO:0000259" key="4">
    <source>
        <dbReference type="Pfam" id="PF00263"/>
    </source>
</evidence>
<feature type="domain" description="Pilus formation protein N-terminal" evidence="5">
    <location>
        <begin position="58"/>
        <end position="123"/>
    </location>
</feature>
<dbReference type="OrthoDB" id="9779724at2"/>
<feature type="compositionally biased region" description="Polar residues" evidence="2">
    <location>
        <begin position="483"/>
        <end position="494"/>
    </location>
</feature>
<dbReference type="InterPro" id="IPR001775">
    <property type="entry name" value="GspD/PilQ"/>
</dbReference>
<accession>A0A5C5X3Q7</accession>
<comment type="similarity">
    <text evidence="1">Belongs to the bacterial secretin family.</text>
</comment>
<dbReference type="InterPro" id="IPR050810">
    <property type="entry name" value="Bact_Secretion_Sys_Channel"/>
</dbReference>
<protein>
    <submittedName>
        <fullName evidence="6">Type II secretion system protein D</fullName>
    </submittedName>
</protein>
<organism evidence="6 7">
    <name type="scientific">Thalassoglobus neptunius</name>
    <dbReference type="NCBI Taxonomy" id="1938619"/>
    <lineage>
        <taxon>Bacteria</taxon>
        <taxon>Pseudomonadati</taxon>
        <taxon>Planctomycetota</taxon>
        <taxon>Planctomycetia</taxon>
        <taxon>Planctomycetales</taxon>
        <taxon>Planctomycetaceae</taxon>
        <taxon>Thalassoglobus</taxon>
    </lineage>
</organism>
<dbReference type="Pfam" id="PF13629">
    <property type="entry name" value="T2SS-T3SS_pil_N"/>
    <property type="match status" value="1"/>
</dbReference>
<dbReference type="Proteomes" id="UP000317243">
    <property type="component" value="Unassembled WGS sequence"/>
</dbReference>
<feature type="region of interest" description="Disordered" evidence="2">
    <location>
        <begin position="542"/>
        <end position="583"/>
    </location>
</feature>
<dbReference type="EMBL" id="SIHI01000001">
    <property type="protein sequence ID" value="TWT57747.1"/>
    <property type="molecule type" value="Genomic_DNA"/>
</dbReference>
<evidence type="ECO:0000259" key="5">
    <source>
        <dbReference type="Pfam" id="PF13629"/>
    </source>
</evidence>
<dbReference type="PANTHER" id="PTHR30332">
    <property type="entry name" value="PROBABLE GENERAL SECRETION PATHWAY PROTEIN D"/>
    <property type="match status" value="1"/>
</dbReference>
<reference evidence="6 7" key="1">
    <citation type="submission" date="2019-02" db="EMBL/GenBank/DDBJ databases">
        <title>Deep-cultivation of Planctomycetes and their phenomic and genomic characterization uncovers novel biology.</title>
        <authorList>
            <person name="Wiegand S."/>
            <person name="Jogler M."/>
            <person name="Boedeker C."/>
            <person name="Pinto D."/>
            <person name="Vollmers J."/>
            <person name="Rivas-Marin E."/>
            <person name="Kohn T."/>
            <person name="Peeters S.H."/>
            <person name="Heuer A."/>
            <person name="Rast P."/>
            <person name="Oberbeckmann S."/>
            <person name="Bunk B."/>
            <person name="Jeske O."/>
            <person name="Meyerdierks A."/>
            <person name="Storesund J.E."/>
            <person name="Kallscheuer N."/>
            <person name="Luecker S."/>
            <person name="Lage O.M."/>
            <person name="Pohl T."/>
            <person name="Merkel B.J."/>
            <person name="Hornburger P."/>
            <person name="Mueller R.-W."/>
            <person name="Bruemmer F."/>
            <person name="Labrenz M."/>
            <person name="Spormann A.M."/>
            <person name="Op Den Camp H."/>
            <person name="Overmann J."/>
            <person name="Amann R."/>
            <person name="Jetten M.S.M."/>
            <person name="Mascher T."/>
            <person name="Medema M.H."/>
            <person name="Devos D.P."/>
            <person name="Kaster A.-K."/>
            <person name="Ovreas L."/>
            <person name="Rohde M."/>
            <person name="Galperin M.Y."/>
            <person name="Jogler C."/>
        </authorList>
    </citation>
    <scope>NUCLEOTIDE SEQUENCE [LARGE SCALE GENOMIC DNA]</scope>
    <source>
        <strain evidence="6 7">KOR42</strain>
    </source>
</reference>
<proteinExistence type="inferred from homology"/>
<keyword evidence="7" id="KW-1185">Reference proteome</keyword>
<dbReference type="InterPro" id="IPR004846">
    <property type="entry name" value="T2SS/T3SS_dom"/>
</dbReference>
<feature type="signal peptide" evidence="3">
    <location>
        <begin position="1"/>
        <end position="30"/>
    </location>
</feature>
<evidence type="ECO:0000313" key="6">
    <source>
        <dbReference type="EMBL" id="TWT57747.1"/>
    </source>
</evidence>
<keyword evidence="3" id="KW-0732">Signal</keyword>
<evidence type="ECO:0000256" key="2">
    <source>
        <dbReference type="SAM" id="MobiDB-lite"/>
    </source>
</evidence>
<feature type="compositionally biased region" description="Polar residues" evidence="2">
    <location>
        <begin position="554"/>
        <end position="566"/>
    </location>
</feature>
<dbReference type="PRINTS" id="PR00811">
    <property type="entry name" value="BCTERIALGSPD"/>
</dbReference>
<evidence type="ECO:0000313" key="7">
    <source>
        <dbReference type="Proteomes" id="UP000317243"/>
    </source>
</evidence>
<dbReference type="Pfam" id="PF00263">
    <property type="entry name" value="Secretin"/>
    <property type="match status" value="1"/>
</dbReference>
<dbReference type="AlphaFoldDB" id="A0A5C5X3Q7"/>
<feature type="chain" id="PRO_5022860123" evidence="3">
    <location>
        <begin position="31"/>
        <end position="583"/>
    </location>
</feature>
<dbReference type="GO" id="GO:0015627">
    <property type="term" value="C:type II protein secretion system complex"/>
    <property type="evidence" value="ECO:0007669"/>
    <property type="project" value="TreeGrafter"/>
</dbReference>
<name>A0A5C5X3Q7_9PLAN</name>
<dbReference type="GO" id="GO:0009306">
    <property type="term" value="P:protein secretion"/>
    <property type="evidence" value="ECO:0007669"/>
    <property type="project" value="InterPro"/>
</dbReference>
<feature type="domain" description="Type II/III secretion system secretin-like" evidence="4">
    <location>
        <begin position="269"/>
        <end position="429"/>
    </location>
</feature>